<keyword evidence="5 10" id="KW-0802">TPR repeat</keyword>
<comment type="similarity">
    <text evidence="9">Belongs to the Tom70 family.</text>
</comment>
<evidence type="ECO:0000256" key="6">
    <source>
        <dbReference type="ARBA" id="ARBA00022989"/>
    </source>
</evidence>
<dbReference type="Gene3D" id="1.25.40.10">
    <property type="entry name" value="Tetratricopeptide repeat domain"/>
    <property type="match status" value="2"/>
</dbReference>
<feature type="repeat" description="TPR" evidence="10">
    <location>
        <begin position="525"/>
        <end position="558"/>
    </location>
</feature>
<evidence type="ECO:0000256" key="5">
    <source>
        <dbReference type="ARBA" id="ARBA00022803"/>
    </source>
</evidence>
<feature type="repeat" description="TPR" evidence="10">
    <location>
        <begin position="141"/>
        <end position="174"/>
    </location>
</feature>
<accession>A0ABQ8S7G6</accession>
<comment type="subcellular location">
    <subcellularLocation>
        <location evidence="1">Mitochondrion outer membrane</location>
        <topology evidence="1">Single-pass membrane protein</topology>
    </subcellularLocation>
</comment>
<feature type="repeat" description="TPR" evidence="10">
    <location>
        <begin position="456"/>
        <end position="489"/>
    </location>
</feature>
<dbReference type="Pfam" id="PF00515">
    <property type="entry name" value="TPR_1"/>
    <property type="match status" value="2"/>
</dbReference>
<keyword evidence="2" id="KW-0812">Transmembrane</keyword>
<dbReference type="PROSITE" id="PS50005">
    <property type="entry name" value="TPR"/>
    <property type="match status" value="6"/>
</dbReference>
<dbReference type="PANTHER" id="PTHR46208:SF1">
    <property type="entry name" value="MITOCHONDRIAL IMPORT RECEPTOR SUBUNIT TOM70"/>
    <property type="match status" value="1"/>
</dbReference>
<evidence type="ECO:0000256" key="7">
    <source>
        <dbReference type="ARBA" id="ARBA00023128"/>
    </source>
</evidence>
<evidence type="ECO:0000256" key="1">
    <source>
        <dbReference type="ARBA" id="ARBA00004572"/>
    </source>
</evidence>
<evidence type="ECO:0000256" key="9">
    <source>
        <dbReference type="ARBA" id="ARBA00038030"/>
    </source>
</evidence>
<keyword evidence="6" id="KW-1133">Transmembrane helix</keyword>
<feature type="non-terminal residue" evidence="11">
    <location>
        <position position="1"/>
    </location>
</feature>
<comment type="caution">
    <text evidence="11">The sequence shown here is derived from an EMBL/GenBank/DDBJ whole genome shotgun (WGS) entry which is preliminary data.</text>
</comment>
<evidence type="ECO:0008006" key="13">
    <source>
        <dbReference type="Google" id="ProtNLM"/>
    </source>
</evidence>
<evidence type="ECO:0000256" key="2">
    <source>
        <dbReference type="ARBA" id="ARBA00022692"/>
    </source>
</evidence>
<evidence type="ECO:0000256" key="8">
    <source>
        <dbReference type="ARBA" id="ARBA00023136"/>
    </source>
</evidence>
<keyword evidence="3" id="KW-0677">Repeat</keyword>
<dbReference type="PROSITE" id="PS50293">
    <property type="entry name" value="TPR_REGION"/>
    <property type="match status" value="1"/>
</dbReference>
<dbReference type="Pfam" id="PF13181">
    <property type="entry name" value="TPR_8"/>
    <property type="match status" value="3"/>
</dbReference>
<organism evidence="11 12">
    <name type="scientific">Periplaneta americana</name>
    <name type="common">American cockroach</name>
    <name type="synonym">Blatta americana</name>
    <dbReference type="NCBI Taxonomy" id="6978"/>
    <lineage>
        <taxon>Eukaryota</taxon>
        <taxon>Metazoa</taxon>
        <taxon>Ecdysozoa</taxon>
        <taxon>Arthropoda</taxon>
        <taxon>Hexapoda</taxon>
        <taxon>Insecta</taxon>
        <taxon>Pterygota</taxon>
        <taxon>Neoptera</taxon>
        <taxon>Polyneoptera</taxon>
        <taxon>Dictyoptera</taxon>
        <taxon>Blattodea</taxon>
        <taxon>Blattoidea</taxon>
        <taxon>Blattidae</taxon>
        <taxon>Blattinae</taxon>
        <taxon>Periplaneta</taxon>
    </lineage>
</organism>
<reference evidence="11 12" key="1">
    <citation type="journal article" date="2022" name="Allergy">
        <title>Genome assembly and annotation of Periplaneta americana reveal a comprehensive cockroach allergen profile.</title>
        <authorList>
            <person name="Wang L."/>
            <person name="Xiong Q."/>
            <person name="Saelim N."/>
            <person name="Wang L."/>
            <person name="Nong W."/>
            <person name="Wan A.T."/>
            <person name="Shi M."/>
            <person name="Liu X."/>
            <person name="Cao Q."/>
            <person name="Hui J.H.L."/>
            <person name="Sookrung N."/>
            <person name="Leung T.F."/>
            <person name="Tungtrongchitr A."/>
            <person name="Tsui S.K.W."/>
        </authorList>
    </citation>
    <scope>NUCLEOTIDE SEQUENCE [LARGE SCALE GENOMIC DNA]</scope>
    <source>
        <strain evidence="11">PWHHKU_190912</strain>
    </source>
</reference>
<dbReference type="PANTHER" id="PTHR46208">
    <property type="entry name" value="MITOCHONDRIAL IMPORT RECEPTOR SUBUNIT TOM70"/>
    <property type="match status" value="1"/>
</dbReference>
<dbReference type="Proteomes" id="UP001148838">
    <property type="component" value="Unassembled WGS sequence"/>
</dbReference>
<dbReference type="SMART" id="SM00028">
    <property type="entry name" value="TPR"/>
    <property type="match status" value="9"/>
</dbReference>
<feature type="repeat" description="TPR" evidence="10">
    <location>
        <begin position="381"/>
        <end position="414"/>
    </location>
</feature>
<evidence type="ECO:0000256" key="4">
    <source>
        <dbReference type="ARBA" id="ARBA00022787"/>
    </source>
</evidence>
<dbReference type="InterPro" id="IPR019734">
    <property type="entry name" value="TPR_rpt"/>
</dbReference>
<keyword evidence="12" id="KW-1185">Reference proteome</keyword>
<evidence type="ECO:0000313" key="12">
    <source>
        <dbReference type="Proteomes" id="UP001148838"/>
    </source>
</evidence>
<name>A0ABQ8S7G6_PERAM</name>
<protein>
    <recommendedName>
        <fullName evidence="13">Mitochondrial import receptor subunit TOM70</fullName>
    </recommendedName>
</protein>
<sequence>WHHITYLSVMAASNSSVGSGGSAWSKWQIALAVGAPVAVGIGIWYLKHSGSTTGQDKSSTSDDGRKNKIASMATSSQTSLDMAGDEPNVQFEPAEENPLKKALAYKAEGNKYFKSGKYPEAIQCYDSAIQICPKDKKLDLSTFYQNRAAAYEQMKKYEEVRNDCTEALKLNPKYVKALQRRAKACEVMKDLQQSLEDVTAACILEGFQNQTTLLTADRVLKELGRQHAKEAMAKRTPIMPSKHFIKTYFSSFIEDPIMNKLAQEKESDFAEADLRGLARAKQAFKSQNYEDIIPACSEEVESGDGSLKMEALVLRATFHLLLGEHRKALSDFESVIENEEADIKLRVNALIKRASLHMQLEQSSKSIEDFNRAAELDNDNSDVYHHRGQVHLLMEKVTEAMNDFSKAVTLNPNFPIAYVQKCYTDYRYAFSTRNTQKMEDVMNAFQEAIQKFPKCSECYTLFAQVLSDKQEFDKADRYFQKAIEVEPENATVYVHRGLLQLQWNGDVPEAIKMIKQALEMDDRCEFGYETLGTIEVQRGNLQQAVELFDKAIPLAKTELEMSHLFSLKDAAVAQATVAERMGIPIANVGLP</sequence>
<feature type="repeat" description="TPR" evidence="10">
    <location>
        <begin position="347"/>
        <end position="380"/>
    </location>
</feature>
<proteinExistence type="inferred from homology"/>
<evidence type="ECO:0000313" key="11">
    <source>
        <dbReference type="EMBL" id="KAJ4429814.1"/>
    </source>
</evidence>
<gene>
    <name evidence="11" type="ORF">ANN_22018</name>
</gene>
<dbReference type="EMBL" id="JAJSOF020000033">
    <property type="protein sequence ID" value="KAJ4429814.1"/>
    <property type="molecule type" value="Genomic_DNA"/>
</dbReference>
<keyword evidence="7" id="KW-0496">Mitochondrion</keyword>
<dbReference type="SUPFAM" id="SSF48452">
    <property type="entry name" value="TPR-like"/>
    <property type="match status" value="2"/>
</dbReference>
<keyword evidence="8" id="KW-0472">Membrane</keyword>
<evidence type="ECO:0000256" key="3">
    <source>
        <dbReference type="ARBA" id="ARBA00022737"/>
    </source>
</evidence>
<evidence type="ECO:0000256" key="10">
    <source>
        <dbReference type="PROSITE-ProRule" id="PRU00339"/>
    </source>
</evidence>
<feature type="repeat" description="TPR" evidence="10">
    <location>
        <begin position="102"/>
        <end position="135"/>
    </location>
</feature>
<dbReference type="InterPro" id="IPR011990">
    <property type="entry name" value="TPR-like_helical_dom_sf"/>
</dbReference>
<keyword evidence="4" id="KW-1000">Mitochondrion outer membrane</keyword>